<dbReference type="RefSeq" id="WP_076427051.1">
    <property type="nucleotide sequence ID" value="NZ_FTNO01000001.1"/>
</dbReference>
<dbReference type="Proteomes" id="UP000186914">
    <property type="component" value="Unassembled WGS sequence"/>
</dbReference>
<protein>
    <submittedName>
        <fullName evidence="2">Uncharacterized protein</fullName>
    </submittedName>
</protein>
<dbReference type="InterPro" id="IPR058337">
    <property type="entry name" value="DUF8024"/>
</dbReference>
<evidence type="ECO:0000313" key="2">
    <source>
        <dbReference type="EMBL" id="SIQ69582.1"/>
    </source>
</evidence>
<feature type="transmembrane region" description="Helical" evidence="1">
    <location>
        <begin position="27"/>
        <end position="56"/>
    </location>
</feature>
<dbReference type="Pfam" id="PF26067">
    <property type="entry name" value="DUF8024"/>
    <property type="match status" value="1"/>
</dbReference>
<accession>A0A1N6UVV3</accession>
<gene>
    <name evidence="2" type="ORF">SAMN05421858_0111</name>
</gene>
<dbReference type="AlphaFoldDB" id="A0A1N6UVV3"/>
<keyword evidence="1" id="KW-1133">Transmembrane helix</keyword>
<organism evidence="2 3">
    <name type="scientific">Haladaptatus litoreus</name>
    <dbReference type="NCBI Taxonomy" id="553468"/>
    <lineage>
        <taxon>Archaea</taxon>
        <taxon>Methanobacteriati</taxon>
        <taxon>Methanobacteriota</taxon>
        <taxon>Stenosarchaea group</taxon>
        <taxon>Halobacteria</taxon>
        <taxon>Halobacteriales</taxon>
        <taxon>Haladaptataceae</taxon>
        <taxon>Haladaptatus</taxon>
    </lineage>
</organism>
<evidence type="ECO:0000256" key="1">
    <source>
        <dbReference type="SAM" id="Phobius"/>
    </source>
</evidence>
<evidence type="ECO:0000313" key="3">
    <source>
        <dbReference type="Proteomes" id="UP000186914"/>
    </source>
</evidence>
<keyword evidence="1" id="KW-0472">Membrane</keyword>
<reference evidence="3" key="1">
    <citation type="submission" date="2017-01" db="EMBL/GenBank/DDBJ databases">
        <authorList>
            <person name="Varghese N."/>
            <person name="Submissions S."/>
        </authorList>
    </citation>
    <scope>NUCLEOTIDE SEQUENCE [LARGE SCALE GENOMIC DNA]</scope>
    <source>
        <strain evidence="3">CGMCC 1.7737</strain>
    </source>
</reference>
<keyword evidence="3" id="KW-1185">Reference proteome</keyword>
<dbReference type="EMBL" id="FTNO01000001">
    <property type="protein sequence ID" value="SIQ69582.1"/>
    <property type="molecule type" value="Genomic_DNA"/>
</dbReference>
<proteinExistence type="predicted"/>
<name>A0A1N6UVV3_9EURY</name>
<sequence>MVNLVHNITEMIRLFTEVAVSFPGSAILLFFGALLVGVSVLVFGFLALGGLGAAMIPDTAGRGPERRA</sequence>
<keyword evidence="1" id="KW-0812">Transmembrane</keyword>